<dbReference type="Gene3D" id="3.90.1720.10">
    <property type="entry name" value="endopeptidase domain like (from Nostoc punctiforme)"/>
    <property type="match status" value="1"/>
</dbReference>
<dbReference type="AlphaFoldDB" id="A0AAN5CEF3"/>
<dbReference type="GO" id="GO:0005737">
    <property type="term" value="C:cytoplasm"/>
    <property type="evidence" value="ECO:0007669"/>
    <property type="project" value="TreeGrafter"/>
</dbReference>
<keyword evidence="4" id="KW-0443">Lipid metabolism</keyword>
<comment type="caution">
    <text evidence="7">The sequence shown here is derived from an EMBL/GenBank/DDBJ whole genome shotgun (WGS) entry which is preliminary data.</text>
</comment>
<evidence type="ECO:0000313" key="8">
    <source>
        <dbReference type="Proteomes" id="UP001328107"/>
    </source>
</evidence>
<dbReference type="Proteomes" id="UP001328107">
    <property type="component" value="Unassembled WGS sequence"/>
</dbReference>
<feature type="transmembrane region" description="Helical" evidence="5">
    <location>
        <begin position="161"/>
        <end position="182"/>
    </location>
</feature>
<organism evidence="7 8">
    <name type="scientific">Pristionchus mayeri</name>
    <dbReference type="NCBI Taxonomy" id="1317129"/>
    <lineage>
        <taxon>Eukaryota</taxon>
        <taxon>Metazoa</taxon>
        <taxon>Ecdysozoa</taxon>
        <taxon>Nematoda</taxon>
        <taxon>Chromadorea</taxon>
        <taxon>Rhabditida</taxon>
        <taxon>Rhabditina</taxon>
        <taxon>Diplogasteromorpha</taxon>
        <taxon>Diplogasteroidea</taxon>
        <taxon>Neodiplogasteridae</taxon>
        <taxon>Pristionchus</taxon>
    </lineage>
</organism>
<dbReference type="Pfam" id="PF04970">
    <property type="entry name" value="LRAT"/>
    <property type="match status" value="1"/>
</dbReference>
<reference evidence="8" key="1">
    <citation type="submission" date="2022-10" db="EMBL/GenBank/DDBJ databases">
        <title>Genome assembly of Pristionchus species.</title>
        <authorList>
            <person name="Yoshida K."/>
            <person name="Sommer R.J."/>
        </authorList>
    </citation>
    <scope>NUCLEOTIDE SEQUENCE [LARGE SCALE GENOMIC DNA]</scope>
    <source>
        <strain evidence="8">RS5460</strain>
    </source>
</reference>
<evidence type="ECO:0000259" key="6">
    <source>
        <dbReference type="PROSITE" id="PS51934"/>
    </source>
</evidence>
<dbReference type="GO" id="GO:0004623">
    <property type="term" value="F:phospholipase A2 activity"/>
    <property type="evidence" value="ECO:0007669"/>
    <property type="project" value="TreeGrafter"/>
</dbReference>
<dbReference type="InterPro" id="IPR007053">
    <property type="entry name" value="LRAT_dom"/>
</dbReference>
<evidence type="ECO:0000256" key="1">
    <source>
        <dbReference type="ARBA" id="ARBA00007824"/>
    </source>
</evidence>
<evidence type="ECO:0000256" key="5">
    <source>
        <dbReference type="SAM" id="Phobius"/>
    </source>
</evidence>
<dbReference type="EMBL" id="BTRK01000002">
    <property type="protein sequence ID" value="GMR38721.1"/>
    <property type="molecule type" value="Genomic_DNA"/>
</dbReference>
<dbReference type="PANTHER" id="PTHR13943:SF77">
    <property type="entry name" value="LRAT DOMAIN-CONTAINING PROTEIN"/>
    <property type="match status" value="1"/>
</dbReference>
<keyword evidence="5" id="KW-1133">Transmembrane helix</keyword>
<evidence type="ECO:0000256" key="4">
    <source>
        <dbReference type="ARBA" id="ARBA00023098"/>
    </source>
</evidence>
<keyword evidence="3" id="KW-0378">Hydrolase</keyword>
<dbReference type="InterPro" id="IPR051496">
    <property type="entry name" value="H-rev107_PLA/AT"/>
</dbReference>
<dbReference type="GO" id="GO:0070292">
    <property type="term" value="P:N-acylphosphatidylethanolamine metabolic process"/>
    <property type="evidence" value="ECO:0007669"/>
    <property type="project" value="TreeGrafter"/>
</dbReference>
<comment type="similarity">
    <text evidence="1">Belongs to the H-rev107 family.</text>
</comment>
<dbReference type="PROSITE" id="PS51934">
    <property type="entry name" value="LRAT"/>
    <property type="match status" value="1"/>
</dbReference>
<proteinExistence type="inferred from homology"/>
<dbReference type="GO" id="GO:0016410">
    <property type="term" value="F:N-acyltransferase activity"/>
    <property type="evidence" value="ECO:0007669"/>
    <property type="project" value="TreeGrafter"/>
</dbReference>
<keyword evidence="8" id="KW-1185">Reference proteome</keyword>
<evidence type="ECO:0000256" key="3">
    <source>
        <dbReference type="ARBA" id="ARBA00022801"/>
    </source>
</evidence>
<dbReference type="PANTHER" id="PTHR13943">
    <property type="entry name" value="HRAS-LIKE SUPPRESSOR - RELATED"/>
    <property type="match status" value="1"/>
</dbReference>
<protein>
    <recommendedName>
        <fullName evidence="6">LRAT domain-containing protein</fullName>
    </recommendedName>
</protein>
<keyword evidence="5" id="KW-0812">Transmembrane</keyword>
<evidence type="ECO:0000256" key="2">
    <source>
        <dbReference type="ARBA" id="ARBA00022679"/>
    </source>
</evidence>
<feature type="domain" description="LRAT" evidence="6">
    <location>
        <begin position="34"/>
        <end position="154"/>
    </location>
</feature>
<sequence>MTSSIQLVSNFLNWRDLAKILKPGDLIEFKRGDSSSTGCSIYQHWAVYVGLIKGVHHVVHYSNEDLSNSARRTFGNFLEIIGNVEVQLDVLENVACNCSCRKNNSRDAVDPPINPEEIVDTAKKSVGQSGYNILTNNCEHFAHFCRYGKRRSRQANNTVRWIGGAAIVGGIAVGAAVAVTLLSTNDKQKDKQAEKK</sequence>
<accession>A0AAN5CEF3</accession>
<dbReference type="GO" id="GO:0008970">
    <property type="term" value="F:phospholipase A1 activity"/>
    <property type="evidence" value="ECO:0007669"/>
    <property type="project" value="TreeGrafter"/>
</dbReference>
<keyword evidence="2" id="KW-0808">Transferase</keyword>
<keyword evidence="5" id="KW-0472">Membrane</keyword>
<evidence type="ECO:0000313" key="7">
    <source>
        <dbReference type="EMBL" id="GMR38721.1"/>
    </source>
</evidence>
<gene>
    <name evidence="7" type="ORF">PMAYCL1PPCAC_08916</name>
</gene>
<name>A0AAN5CEF3_9BILA</name>